<proteinExistence type="predicted"/>
<keyword evidence="2" id="KW-1185">Reference proteome</keyword>
<dbReference type="Gramene" id="PRQ60145">
    <property type="protein sequence ID" value="PRQ60145"/>
    <property type="gene ID" value="RchiOBHm_Chr1g0378021"/>
</dbReference>
<name>A0A2P6SN72_ROSCH</name>
<organism evidence="1 2">
    <name type="scientific">Rosa chinensis</name>
    <name type="common">China rose</name>
    <dbReference type="NCBI Taxonomy" id="74649"/>
    <lineage>
        <taxon>Eukaryota</taxon>
        <taxon>Viridiplantae</taxon>
        <taxon>Streptophyta</taxon>
        <taxon>Embryophyta</taxon>
        <taxon>Tracheophyta</taxon>
        <taxon>Spermatophyta</taxon>
        <taxon>Magnoliopsida</taxon>
        <taxon>eudicotyledons</taxon>
        <taxon>Gunneridae</taxon>
        <taxon>Pentapetalae</taxon>
        <taxon>rosids</taxon>
        <taxon>fabids</taxon>
        <taxon>Rosales</taxon>
        <taxon>Rosaceae</taxon>
        <taxon>Rosoideae</taxon>
        <taxon>Rosoideae incertae sedis</taxon>
        <taxon>Rosa</taxon>
    </lineage>
</organism>
<dbReference type="AlphaFoldDB" id="A0A2P6SN72"/>
<evidence type="ECO:0000313" key="2">
    <source>
        <dbReference type="Proteomes" id="UP000238479"/>
    </source>
</evidence>
<protein>
    <submittedName>
        <fullName evidence="1">Uncharacterized protein</fullName>
    </submittedName>
</protein>
<dbReference type="Proteomes" id="UP000238479">
    <property type="component" value="Chromosome 1"/>
</dbReference>
<sequence length="50" mass="5845">MSKINCICLARFESKSPTDWNKENGERWNINVSKRRRVCESGADQIARFV</sequence>
<accession>A0A2P6SN72</accession>
<reference evidence="1 2" key="1">
    <citation type="journal article" date="2018" name="Nat. Genet.">
        <title>The Rosa genome provides new insights in the design of modern roses.</title>
        <authorList>
            <person name="Bendahmane M."/>
        </authorList>
    </citation>
    <scope>NUCLEOTIDE SEQUENCE [LARGE SCALE GENOMIC DNA]</scope>
    <source>
        <strain evidence="2">cv. Old Blush</strain>
    </source>
</reference>
<evidence type="ECO:0000313" key="1">
    <source>
        <dbReference type="EMBL" id="PRQ60145.1"/>
    </source>
</evidence>
<gene>
    <name evidence="1" type="ORF">RchiOBHm_Chr1g0378021</name>
</gene>
<comment type="caution">
    <text evidence="1">The sequence shown here is derived from an EMBL/GenBank/DDBJ whole genome shotgun (WGS) entry which is preliminary data.</text>
</comment>
<dbReference type="EMBL" id="PDCK01000039">
    <property type="protein sequence ID" value="PRQ60145.1"/>
    <property type="molecule type" value="Genomic_DNA"/>
</dbReference>